<name>A0A2J6QX33_HYAVF</name>
<gene>
    <name evidence="2" type="ORF">L207DRAFT_592195</name>
</gene>
<feature type="compositionally biased region" description="Polar residues" evidence="1">
    <location>
        <begin position="80"/>
        <end position="104"/>
    </location>
</feature>
<protein>
    <submittedName>
        <fullName evidence="2">Uncharacterized protein</fullName>
    </submittedName>
</protein>
<keyword evidence="3" id="KW-1185">Reference proteome</keyword>
<dbReference type="AlphaFoldDB" id="A0A2J6QX33"/>
<proteinExistence type="predicted"/>
<feature type="compositionally biased region" description="Low complexity" evidence="1">
    <location>
        <begin position="305"/>
        <end position="314"/>
    </location>
</feature>
<organism evidence="2 3">
    <name type="scientific">Hyaloscypha variabilis (strain UAMH 11265 / GT02V1 / F)</name>
    <name type="common">Meliniomyces variabilis</name>
    <dbReference type="NCBI Taxonomy" id="1149755"/>
    <lineage>
        <taxon>Eukaryota</taxon>
        <taxon>Fungi</taxon>
        <taxon>Dikarya</taxon>
        <taxon>Ascomycota</taxon>
        <taxon>Pezizomycotina</taxon>
        <taxon>Leotiomycetes</taxon>
        <taxon>Helotiales</taxon>
        <taxon>Hyaloscyphaceae</taxon>
        <taxon>Hyaloscypha</taxon>
        <taxon>Hyaloscypha variabilis</taxon>
    </lineage>
</organism>
<feature type="region of interest" description="Disordered" evidence="1">
    <location>
        <begin position="64"/>
        <end position="146"/>
    </location>
</feature>
<evidence type="ECO:0000313" key="2">
    <source>
        <dbReference type="EMBL" id="PMD30828.1"/>
    </source>
</evidence>
<evidence type="ECO:0000313" key="3">
    <source>
        <dbReference type="Proteomes" id="UP000235786"/>
    </source>
</evidence>
<evidence type="ECO:0000256" key="1">
    <source>
        <dbReference type="SAM" id="MobiDB-lite"/>
    </source>
</evidence>
<feature type="compositionally biased region" description="Pro residues" evidence="1">
    <location>
        <begin position="276"/>
        <end position="304"/>
    </location>
</feature>
<dbReference type="OrthoDB" id="3594112at2759"/>
<reference evidence="2 3" key="1">
    <citation type="submission" date="2016-04" db="EMBL/GenBank/DDBJ databases">
        <title>A degradative enzymes factory behind the ericoid mycorrhizal symbiosis.</title>
        <authorList>
            <consortium name="DOE Joint Genome Institute"/>
            <person name="Martino E."/>
            <person name="Morin E."/>
            <person name="Grelet G."/>
            <person name="Kuo A."/>
            <person name="Kohler A."/>
            <person name="Daghino S."/>
            <person name="Barry K."/>
            <person name="Choi C."/>
            <person name="Cichocki N."/>
            <person name="Clum A."/>
            <person name="Copeland A."/>
            <person name="Hainaut M."/>
            <person name="Haridas S."/>
            <person name="Labutti K."/>
            <person name="Lindquist E."/>
            <person name="Lipzen A."/>
            <person name="Khouja H.-R."/>
            <person name="Murat C."/>
            <person name="Ohm R."/>
            <person name="Olson A."/>
            <person name="Spatafora J."/>
            <person name="Veneault-Fourrey C."/>
            <person name="Henrissat B."/>
            <person name="Grigoriev I."/>
            <person name="Martin F."/>
            <person name="Perotto S."/>
        </authorList>
    </citation>
    <scope>NUCLEOTIDE SEQUENCE [LARGE SCALE GENOMIC DNA]</scope>
    <source>
        <strain evidence="2 3">F</strain>
    </source>
</reference>
<sequence>MGAPDWVLACFSSQFTKSPSQTTRDHRSQDYRIKISSKPHHPPAAAAYVPMPSAFHTFKLVPMAPTNTRQPAPILPPSTPSNSARPLQQTPNSQQHDTANSTPATEARMNPPSVPRSLMTPSREMRESSVLSSAGGSARKPRQNLDERDHILMVKHCYEQRDNFKEGTKAQFWSGVNAAFQADTGKILAQMSATVGRLVESRRRQIADWENGVIPQKPGGELNDRIDEWIEFLRTEDGEAEAERMRQVEARRKVEEARKEARRQAIAAETQMAAQNPPPQQRIYPGPQPPPPQEIQQGQPPPPSQQQQHQYQHPQEGEMVVSQGEQDMNGYRPNKRRRQNERALTRELQQQIEQQQWAAQQYALEHPPEPPRRVVVEGQLTKEDWREIMGNDARLRTLETKVEKIELIVSQNNKLLLQLVANQSKERDRNVEEERVPVHLDAEFERDYL</sequence>
<feature type="region of interest" description="Disordered" evidence="1">
    <location>
        <begin position="259"/>
        <end position="318"/>
    </location>
</feature>
<dbReference type="EMBL" id="KZ613965">
    <property type="protein sequence ID" value="PMD30828.1"/>
    <property type="molecule type" value="Genomic_DNA"/>
</dbReference>
<dbReference type="Proteomes" id="UP000235786">
    <property type="component" value="Unassembled WGS sequence"/>
</dbReference>
<accession>A0A2J6QX33</accession>